<dbReference type="InterPro" id="IPR002498">
    <property type="entry name" value="PInositol-4-P-4/5-kinase_core"/>
</dbReference>
<dbReference type="GO" id="GO:0052742">
    <property type="term" value="F:phosphatidylinositol kinase activity"/>
    <property type="evidence" value="ECO:0007669"/>
    <property type="project" value="InterPro"/>
</dbReference>
<dbReference type="SUPFAM" id="SSF56104">
    <property type="entry name" value="SAICAR synthase-like"/>
    <property type="match status" value="1"/>
</dbReference>
<dbReference type="GO" id="GO:0046488">
    <property type="term" value="P:phosphatidylinositol metabolic process"/>
    <property type="evidence" value="ECO:0007669"/>
    <property type="project" value="InterPro"/>
</dbReference>
<dbReference type="Pfam" id="PF01504">
    <property type="entry name" value="PIP5K"/>
    <property type="match status" value="1"/>
</dbReference>
<dbReference type="InterPro" id="IPR027483">
    <property type="entry name" value="PInositol-4-P-4/5-kinase_C_sf"/>
</dbReference>
<comment type="caution">
    <text evidence="3">The sequence shown here is derived from an EMBL/GenBank/DDBJ whole genome shotgun (WGS) entry which is preliminary data.</text>
</comment>
<dbReference type="EMBL" id="CAJNJA010004048">
    <property type="protein sequence ID" value="CAE7177578.1"/>
    <property type="molecule type" value="Genomic_DNA"/>
</dbReference>
<evidence type="ECO:0000313" key="3">
    <source>
        <dbReference type="EMBL" id="CAE7177578.1"/>
    </source>
</evidence>
<feature type="compositionally biased region" description="Basic and acidic residues" evidence="1">
    <location>
        <begin position="45"/>
        <end position="61"/>
    </location>
</feature>
<name>A0A812IUJ9_9DINO</name>
<reference evidence="3" key="1">
    <citation type="submission" date="2021-02" db="EMBL/GenBank/DDBJ databases">
        <authorList>
            <person name="Dougan E. K."/>
            <person name="Rhodes N."/>
            <person name="Thang M."/>
            <person name="Chan C."/>
        </authorList>
    </citation>
    <scope>NUCLEOTIDE SEQUENCE</scope>
</reference>
<dbReference type="AlphaFoldDB" id="A0A812IUJ9"/>
<sequence length="429" mass="48936">GHEEEEEDEDRAENQDETDYKDLSDEDFEKYVDEVMQYIDDDKDDAIHSDGEDAGDKDQDDKACTFNVTSARVADWLSASSGAPNSACQDFGPRFGSWGRRGCPKSLAEIVHDVQSGTSEAEGGKSGTKPLISARFVVKVIDKTEHKQLGRLLQKLRGSRRDTFLVPTCRSLVFNVDGTKHYLQVALNMRLQGAEEEPWQKLFDLKGNWAYFNRLASDEEQDSPKKALVEDIKTTMCQELEASDSVEVSFVLKWSKDVQVWKDRDKGRDLFAKTLRDDSKLLAGLGLMDYSLMLHVAEFKGYANLQLLNLEKPWAFAMPNTASMQRGDTLYVLSFGIIDLLMHEEENRGMLNKLMSGITLSQCQVSDLDPIPARAYWIRFIRMLGLRLRYGPRCTSCLREKRRRGFTYFPNKWGYEKSKEYKESCKIAA</sequence>
<evidence type="ECO:0000313" key="4">
    <source>
        <dbReference type="Proteomes" id="UP000601435"/>
    </source>
</evidence>
<feature type="compositionally biased region" description="Acidic residues" evidence="1">
    <location>
        <begin position="1"/>
        <end position="11"/>
    </location>
</feature>
<gene>
    <name evidence="3" type="ORF">SNEC2469_LOCUS633</name>
</gene>
<keyword evidence="4" id="KW-1185">Reference proteome</keyword>
<proteinExistence type="predicted"/>
<evidence type="ECO:0000259" key="2">
    <source>
        <dbReference type="Pfam" id="PF01504"/>
    </source>
</evidence>
<dbReference type="Gene3D" id="3.30.810.10">
    <property type="entry name" value="2-Layer Sandwich"/>
    <property type="match status" value="1"/>
</dbReference>
<dbReference type="Proteomes" id="UP000601435">
    <property type="component" value="Unassembled WGS sequence"/>
</dbReference>
<evidence type="ECO:0000256" key="1">
    <source>
        <dbReference type="SAM" id="MobiDB-lite"/>
    </source>
</evidence>
<feature type="domain" description="PIPK" evidence="2">
    <location>
        <begin position="122"/>
        <end position="297"/>
    </location>
</feature>
<dbReference type="OrthoDB" id="158357at2759"/>
<feature type="compositionally biased region" description="Basic and acidic residues" evidence="1">
    <location>
        <begin position="12"/>
        <end position="33"/>
    </location>
</feature>
<organism evidence="3 4">
    <name type="scientific">Symbiodinium necroappetens</name>
    <dbReference type="NCBI Taxonomy" id="1628268"/>
    <lineage>
        <taxon>Eukaryota</taxon>
        <taxon>Sar</taxon>
        <taxon>Alveolata</taxon>
        <taxon>Dinophyceae</taxon>
        <taxon>Suessiales</taxon>
        <taxon>Symbiodiniaceae</taxon>
        <taxon>Symbiodinium</taxon>
    </lineage>
</organism>
<feature type="region of interest" description="Disordered" evidence="1">
    <location>
        <begin position="1"/>
        <end position="61"/>
    </location>
</feature>
<protein>
    <recommendedName>
        <fullName evidence="2">PIPK domain-containing protein</fullName>
    </recommendedName>
</protein>
<accession>A0A812IUJ9</accession>
<feature type="non-terminal residue" evidence="3">
    <location>
        <position position="429"/>
    </location>
</feature>